<feature type="transmembrane region" description="Helical" evidence="6">
    <location>
        <begin position="7"/>
        <end position="22"/>
    </location>
</feature>
<dbReference type="EMBL" id="QQSY01000001">
    <property type="protein sequence ID" value="RDI99387.1"/>
    <property type="molecule type" value="Genomic_DNA"/>
</dbReference>
<organism evidence="7 8">
    <name type="scientific">Dyella solisilvae</name>
    <dbReference type="NCBI Taxonomy" id="1920168"/>
    <lineage>
        <taxon>Bacteria</taxon>
        <taxon>Pseudomonadati</taxon>
        <taxon>Pseudomonadota</taxon>
        <taxon>Gammaproteobacteria</taxon>
        <taxon>Lysobacterales</taxon>
        <taxon>Rhodanobacteraceae</taxon>
        <taxon>Dyella</taxon>
    </lineage>
</organism>
<keyword evidence="8" id="KW-1185">Reference proteome</keyword>
<sequence length="360" mass="39111">MSERFPSLMRGVVFVLAVGWVLHIGRQIFEPIIISVLVVYVIVGVARLTQRIPWLGPLMSVKLQYTLAILLIVLAVVGIASLIISNIARITLLAPKYQAGLIELIQKWFVILGGASEPTWDSLRRDIIGQINIHRVISSTLSSVKSIVGGAAVVLLYAVFLLIEKFNLPYKISNIAKEFPGAAIWERAIIDINDRIGTYLALKTFCSVLLGLISWAIMAWFGLEFAALWAILIALLNYVPYLGTFLGVLFPVAFSIVQFGQLEAAIKVAIALSVPQFFIGNFLDPYLMGNSLNLSPFAILVSLAVWGALWGITGAFCAVPITACIAMALSEFPETRPIAIMLSRNGDLGPALRSTAGPDG</sequence>
<feature type="transmembrane region" description="Helical" evidence="6">
    <location>
        <begin position="144"/>
        <end position="163"/>
    </location>
</feature>
<comment type="caution">
    <text evidence="7">The sequence shown here is derived from an EMBL/GenBank/DDBJ whole genome shotgun (WGS) entry which is preliminary data.</text>
</comment>
<dbReference type="OrthoDB" id="9799225at2"/>
<proteinExistence type="inferred from homology"/>
<name>A0A370KAD2_9GAMM</name>
<protein>
    <submittedName>
        <fullName evidence="7">AI-2E family transporter</fullName>
    </submittedName>
</protein>
<evidence type="ECO:0000256" key="3">
    <source>
        <dbReference type="ARBA" id="ARBA00022692"/>
    </source>
</evidence>
<dbReference type="PANTHER" id="PTHR21716">
    <property type="entry name" value="TRANSMEMBRANE PROTEIN"/>
    <property type="match status" value="1"/>
</dbReference>
<feature type="transmembrane region" description="Helical" evidence="6">
    <location>
        <begin position="303"/>
        <end position="329"/>
    </location>
</feature>
<comment type="subcellular location">
    <subcellularLocation>
        <location evidence="1">Membrane</location>
        <topology evidence="1">Multi-pass membrane protein</topology>
    </subcellularLocation>
</comment>
<evidence type="ECO:0000256" key="1">
    <source>
        <dbReference type="ARBA" id="ARBA00004141"/>
    </source>
</evidence>
<evidence type="ECO:0000256" key="5">
    <source>
        <dbReference type="ARBA" id="ARBA00023136"/>
    </source>
</evidence>
<dbReference type="AlphaFoldDB" id="A0A370KAD2"/>
<evidence type="ECO:0000313" key="8">
    <source>
        <dbReference type="Proteomes" id="UP000254711"/>
    </source>
</evidence>
<keyword evidence="3 6" id="KW-0812">Transmembrane</keyword>
<reference evidence="7 8" key="1">
    <citation type="submission" date="2018-07" db="EMBL/GenBank/DDBJ databases">
        <title>Dyella solisilvae sp. nov., isolated from the pine and broad-leaved mixed forest soil.</title>
        <authorList>
            <person name="Gao Z."/>
            <person name="Qiu L."/>
        </authorList>
    </citation>
    <scope>NUCLEOTIDE SEQUENCE [LARGE SCALE GENOMIC DNA]</scope>
    <source>
        <strain evidence="7 8">DHG54</strain>
    </source>
</reference>
<dbReference type="PANTHER" id="PTHR21716:SF64">
    <property type="entry name" value="AI-2 TRANSPORT PROTEIN TQSA"/>
    <property type="match status" value="1"/>
</dbReference>
<dbReference type="RefSeq" id="WP_114823129.1">
    <property type="nucleotide sequence ID" value="NZ_QQSY01000001.1"/>
</dbReference>
<feature type="transmembrane region" description="Helical" evidence="6">
    <location>
        <begin position="227"/>
        <end position="252"/>
    </location>
</feature>
<feature type="transmembrane region" description="Helical" evidence="6">
    <location>
        <begin position="200"/>
        <end position="221"/>
    </location>
</feature>
<gene>
    <name evidence="7" type="ORF">DVT68_00545</name>
</gene>
<feature type="transmembrane region" description="Helical" evidence="6">
    <location>
        <begin position="67"/>
        <end position="88"/>
    </location>
</feature>
<accession>A0A370KAD2</accession>
<keyword evidence="4 6" id="KW-1133">Transmembrane helix</keyword>
<keyword evidence="5 6" id="KW-0472">Membrane</keyword>
<comment type="similarity">
    <text evidence="2">Belongs to the autoinducer-2 exporter (AI-2E) (TC 2.A.86) family.</text>
</comment>
<dbReference type="Pfam" id="PF01594">
    <property type="entry name" value="AI-2E_transport"/>
    <property type="match status" value="1"/>
</dbReference>
<evidence type="ECO:0000256" key="6">
    <source>
        <dbReference type="SAM" id="Phobius"/>
    </source>
</evidence>
<dbReference type="GO" id="GO:0055085">
    <property type="term" value="P:transmembrane transport"/>
    <property type="evidence" value="ECO:0007669"/>
    <property type="project" value="TreeGrafter"/>
</dbReference>
<dbReference type="InterPro" id="IPR002549">
    <property type="entry name" value="AI-2E-like"/>
</dbReference>
<evidence type="ECO:0000256" key="4">
    <source>
        <dbReference type="ARBA" id="ARBA00022989"/>
    </source>
</evidence>
<dbReference type="GO" id="GO:0016020">
    <property type="term" value="C:membrane"/>
    <property type="evidence" value="ECO:0007669"/>
    <property type="project" value="UniProtKB-SubCell"/>
</dbReference>
<evidence type="ECO:0000256" key="2">
    <source>
        <dbReference type="ARBA" id="ARBA00009773"/>
    </source>
</evidence>
<feature type="transmembrane region" description="Helical" evidence="6">
    <location>
        <begin position="28"/>
        <end position="46"/>
    </location>
</feature>
<evidence type="ECO:0000313" key="7">
    <source>
        <dbReference type="EMBL" id="RDI99387.1"/>
    </source>
</evidence>
<feature type="transmembrane region" description="Helical" evidence="6">
    <location>
        <begin position="264"/>
        <end position="283"/>
    </location>
</feature>
<dbReference type="Proteomes" id="UP000254711">
    <property type="component" value="Unassembled WGS sequence"/>
</dbReference>